<dbReference type="EMBL" id="CAFABE010000012">
    <property type="protein sequence ID" value="CAB4821231.1"/>
    <property type="molecule type" value="Genomic_DNA"/>
</dbReference>
<dbReference type="Gene3D" id="3.30.420.150">
    <property type="entry name" value="Exopolyphosphatase. Domain 2"/>
    <property type="match status" value="1"/>
</dbReference>
<dbReference type="PANTHER" id="PTHR30005:SF13">
    <property type="entry name" value="EXOPOLYPHOSPHATASE 2"/>
    <property type="match status" value="1"/>
</dbReference>
<name>A0A6J6ZHF5_9ZZZZ</name>
<protein>
    <submittedName>
        <fullName evidence="2">Unannotated protein</fullName>
    </submittedName>
</protein>
<dbReference type="AlphaFoldDB" id="A0A6J6ZHF5"/>
<dbReference type="SUPFAM" id="SSF53067">
    <property type="entry name" value="Actin-like ATPase domain"/>
    <property type="match status" value="2"/>
</dbReference>
<proteinExistence type="predicted"/>
<feature type="domain" description="Ppx/GppA phosphatase N-terminal" evidence="1">
    <location>
        <begin position="26"/>
        <end position="302"/>
    </location>
</feature>
<organism evidence="2">
    <name type="scientific">freshwater metagenome</name>
    <dbReference type="NCBI Taxonomy" id="449393"/>
    <lineage>
        <taxon>unclassified sequences</taxon>
        <taxon>metagenomes</taxon>
        <taxon>ecological metagenomes</taxon>
    </lineage>
</organism>
<dbReference type="Pfam" id="PF02541">
    <property type="entry name" value="Ppx-GppA"/>
    <property type="match status" value="1"/>
</dbReference>
<dbReference type="GO" id="GO:0016462">
    <property type="term" value="F:pyrophosphatase activity"/>
    <property type="evidence" value="ECO:0007669"/>
    <property type="project" value="TreeGrafter"/>
</dbReference>
<evidence type="ECO:0000313" key="4">
    <source>
        <dbReference type="EMBL" id="CAB5017245.1"/>
    </source>
</evidence>
<dbReference type="CDD" id="cd24054">
    <property type="entry name" value="ASKHA_NBD_AaPPX-GppA_MtPPX2-like"/>
    <property type="match status" value="1"/>
</dbReference>
<reference evidence="2" key="1">
    <citation type="submission" date="2020-05" db="EMBL/GenBank/DDBJ databases">
        <authorList>
            <person name="Chiriac C."/>
            <person name="Salcher M."/>
            <person name="Ghai R."/>
            <person name="Kavagutti S V."/>
        </authorList>
    </citation>
    <scope>NUCLEOTIDE SEQUENCE</scope>
</reference>
<dbReference type="PANTHER" id="PTHR30005">
    <property type="entry name" value="EXOPOLYPHOSPHATASE"/>
    <property type="match status" value="1"/>
</dbReference>
<evidence type="ECO:0000259" key="1">
    <source>
        <dbReference type="Pfam" id="PF02541"/>
    </source>
</evidence>
<gene>
    <name evidence="2" type="ORF">UFOPK3164_00431</name>
    <name evidence="3" type="ORF">UFOPK3427_00455</name>
    <name evidence="4" type="ORF">UFOPK4112_00686</name>
</gene>
<evidence type="ECO:0000313" key="2">
    <source>
        <dbReference type="EMBL" id="CAB4821231.1"/>
    </source>
</evidence>
<dbReference type="InterPro" id="IPR050273">
    <property type="entry name" value="GppA/Ppx_hydrolase"/>
</dbReference>
<dbReference type="EMBL" id="CAFBLT010000001">
    <property type="protein sequence ID" value="CAB4865374.1"/>
    <property type="molecule type" value="Genomic_DNA"/>
</dbReference>
<sequence length="308" mass="32697">MTSKIFAALDCGTNSTRLLIEDGDGNVLAREMRITRLGKGVDSTGALSDEAMERTLSVLREFRETMDAAGVNSGRLAATSAARDALNGQEFLDEATKTSGVRAEILTGEEEGSLSFAGAMVGLDPGSGDDVVLDIGGGSSEIVLVRDSQLFAHSMQVGCVRVSERTLLSDPPSRGECAVARAMADEALDRAVASVPLLASLAPESRLIALAGTVATLAMVEQELVDYDRDRVHHFWLSLDVISKWREVLANETSAERAKRPGMVPGREDVIVGGLIVLEATLERLGFSGCLTSESDILDGMVASLRTR</sequence>
<accession>A0A6J6ZHF5</accession>
<dbReference type="EMBL" id="CAFBPM010000005">
    <property type="protein sequence ID" value="CAB5017245.1"/>
    <property type="molecule type" value="Genomic_DNA"/>
</dbReference>
<dbReference type="InterPro" id="IPR003695">
    <property type="entry name" value="Ppx_GppA_N"/>
</dbReference>
<dbReference type="InterPro" id="IPR043129">
    <property type="entry name" value="ATPase_NBD"/>
</dbReference>
<dbReference type="Gene3D" id="3.30.420.40">
    <property type="match status" value="1"/>
</dbReference>
<evidence type="ECO:0000313" key="3">
    <source>
        <dbReference type="EMBL" id="CAB4865374.1"/>
    </source>
</evidence>